<dbReference type="InterPro" id="IPR036388">
    <property type="entry name" value="WH-like_DNA-bd_sf"/>
</dbReference>
<protein>
    <recommendedName>
        <fullName evidence="6">Vacuolar protein-sorting-associated protein 25</fullName>
    </recommendedName>
</protein>
<dbReference type="GeneID" id="40382017"/>
<dbReference type="OrthoDB" id="245150at2759"/>
<dbReference type="AlphaFoldDB" id="A0A2U9QZ50"/>
<dbReference type="InterPro" id="IPR014041">
    <property type="entry name" value="ESCRT-II_cplx_Vps25-sub_N"/>
</dbReference>
<dbReference type="GO" id="GO:0043328">
    <property type="term" value="P:protein transport to vacuole involved in ubiquitin-dependent protein catabolic process via the multivesicular body sorting pathway"/>
    <property type="evidence" value="ECO:0007669"/>
    <property type="project" value="TreeGrafter"/>
</dbReference>
<dbReference type="GO" id="GO:0000814">
    <property type="term" value="C:ESCRT II complex"/>
    <property type="evidence" value="ECO:0007669"/>
    <property type="project" value="InterPro"/>
</dbReference>
<gene>
    <name evidence="4" type="ORF">C5L36_0A09010</name>
</gene>
<evidence type="ECO:0000313" key="4">
    <source>
        <dbReference type="EMBL" id="AWU74307.1"/>
    </source>
</evidence>
<sequence length="190" mass="22362">MLIFLSCSSLYTLVGLLLSLHVVALSLTNTMSYTYPKVWSFPPFFTKQPNKETYDTQVNEWIKIIHEYCKSCKVWKITRECPVFTNTAIRRQLETSFIEEIFRELERRGGGSIVSDGVYIWWYTLEEWSSRVYEWVEDNGQKGVMMTVFELEGQFDGMPYDMMEKVLKRLEKQGKVTTVVERDEIVGVKF</sequence>
<evidence type="ECO:0008006" key="6">
    <source>
        <dbReference type="Google" id="ProtNLM"/>
    </source>
</evidence>
<accession>A0A2U9QZ50</accession>
<comment type="similarity">
    <text evidence="1">Belongs to the VPS25 family.</text>
</comment>
<dbReference type="Gene3D" id="1.10.10.10">
    <property type="entry name" value="Winged helix-like DNA-binding domain superfamily/Winged helix DNA-binding domain"/>
    <property type="match status" value="1"/>
</dbReference>
<keyword evidence="5" id="KW-1185">Reference proteome</keyword>
<evidence type="ECO:0000256" key="1">
    <source>
        <dbReference type="ARBA" id="ARBA00009674"/>
    </source>
</evidence>
<evidence type="ECO:0000256" key="3">
    <source>
        <dbReference type="ARBA" id="ARBA00022927"/>
    </source>
</evidence>
<evidence type="ECO:0000256" key="2">
    <source>
        <dbReference type="ARBA" id="ARBA00022448"/>
    </source>
</evidence>
<dbReference type="PANTHER" id="PTHR13149:SF0">
    <property type="entry name" value="VACUOLAR PROTEIN-SORTING-ASSOCIATED PROTEIN 25"/>
    <property type="match status" value="1"/>
</dbReference>
<reference evidence="4 5" key="1">
    <citation type="submission" date="2018-06" db="EMBL/GenBank/DDBJ databases">
        <title>Population genomics shows no distinction between pathogenic Candida krusei and environmental Pichia kudriavzevii: One species, four names.</title>
        <authorList>
            <person name="Douglass A.P."/>
            <person name="Offei B."/>
            <person name="Braun-Galleani S."/>
            <person name="Coughlan A.Y."/>
            <person name="Martos A."/>
            <person name="Ortiz-Merino R.A."/>
            <person name="Byrne K.P."/>
            <person name="Wolfe K.H."/>
        </authorList>
    </citation>
    <scope>NUCLEOTIDE SEQUENCE [LARGE SCALE GENOMIC DNA]</scope>
    <source>
        <strain evidence="4 5">CBS573</strain>
    </source>
</reference>
<dbReference type="KEGG" id="pkz:C5L36_0A09010"/>
<dbReference type="InterPro" id="IPR008570">
    <property type="entry name" value="ESCRT-II_cplx_Vps25-sub"/>
</dbReference>
<proteinExistence type="inferred from homology"/>
<evidence type="ECO:0000313" key="5">
    <source>
        <dbReference type="Proteomes" id="UP000249293"/>
    </source>
</evidence>
<dbReference type="VEuPathDB" id="FungiDB:C5L36_0A09010"/>
<dbReference type="RefSeq" id="XP_029319784.1">
    <property type="nucleotide sequence ID" value="XM_029463924.1"/>
</dbReference>
<keyword evidence="3" id="KW-0653">Protein transport</keyword>
<dbReference type="GO" id="GO:0042803">
    <property type="term" value="F:protein homodimerization activity"/>
    <property type="evidence" value="ECO:0007669"/>
    <property type="project" value="TreeGrafter"/>
</dbReference>
<keyword evidence="2" id="KW-0813">Transport</keyword>
<organism evidence="4 5">
    <name type="scientific">Pichia kudriavzevii</name>
    <name type="common">Yeast</name>
    <name type="synonym">Issatchenkia orientalis</name>
    <dbReference type="NCBI Taxonomy" id="4909"/>
    <lineage>
        <taxon>Eukaryota</taxon>
        <taxon>Fungi</taxon>
        <taxon>Dikarya</taxon>
        <taxon>Ascomycota</taxon>
        <taxon>Saccharomycotina</taxon>
        <taxon>Pichiomycetes</taxon>
        <taxon>Pichiales</taxon>
        <taxon>Pichiaceae</taxon>
        <taxon>Pichia</taxon>
    </lineage>
</organism>
<name>A0A2U9QZ50_PICKU</name>
<dbReference type="EMBL" id="CP028773">
    <property type="protein sequence ID" value="AWU74307.1"/>
    <property type="molecule type" value="Genomic_DNA"/>
</dbReference>
<dbReference type="GO" id="GO:0005198">
    <property type="term" value="F:structural molecule activity"/>
    <property type="evidence" value="ECO:0007669"/>
    <property type="project" value="TreeGrafter"/>
</dbReference>
<dbReference type="Proteomes" id="UP000249293">
    <property type="component" value="Chromosome 1"/>
</dbReference>
<dbReference type="Gene3D" id="1.10.10.570">
    <property type="entry name" value="Winged helix' DNA-binding domain. Chain C. Domain 1"/>
    <property type="match status" value="1"/>
</dbReference>
<dbReference type="SUPFAM" id="SSF46785">
    <property type="entry name" value="Winged helix' DNA-binding domain"/>
    <property type="match status" value="2"/>
</dbReference>
<dbReference type="InterPro" id="IPR036390">
    <property type="entry name" value="WH_DNA-bd_sf"/>
</dbReference>
<dbReference type="STRING" id="4909.A0A2U9QZ50"/>
<dbReference type="Pfam" id="PF05871">
    <property type="entry name" value="ESCRT-II"/>
    <property type="match status" value="1"/>
</dbReference>
<dbReference type="PANTHER" id="PTHR13149">
    <property type="entry name" value="VACUOLAR PROTEIN SORTING-ASSOCIATED PROTEIN VPS25"/>
    <property type="match status" value="1"/>
</dbReference>